<comment type="caution">
    <text evidence="4">The sequence shown here is derived from an EMBL/GenBank/DDBJ whole genome shotgun (WGS) entry which is preliminary data.</text>
</comment>
<dbReference type="Pfam" id="PF01266">
    <property type="entry name" value="DAO"/>
    <property type="match status" value="1"/>
</dbReference>
<dbReference type="SUPFAM" id="SSF51905">
    <property type="entry name" value="FAD/NAD(P)-binding domain"/>
    <property type="match status" value="1"/>
</dbReference>
<protein>
    <submittedName>
        <fullName evidence="4">D-amino acid dehydrogenase</fullName>
    </submittedName>
</protein>
<evidence type="ECO:0000313" key="4">
    <source>
        <dbReference type="EMBL" id="GEK45147.1"/>
    </source>
</evidence>
<evidence type="ECO:0000259" key="3">
    <source>
        <dbReference type="Pfam" id="PF01266"/>
    </source>
</evidence>
<accession>A0AAV3WF92</accession>
<name>A0AAV3WF92_ACIJO</name>
<dbReference type="SUPFAM" id="SSF54373">
    <property type="entry name" value="FAD-linked reductases, C-terminal domain"/>
    <property type="match status" value="1"/>
</dbReference>
<dbReference type="NCBIfam" id="NF009074">
    <property type="entry name" value="PRK12409.1"/>
    <property type="match status" value="1"/>
</dbReference>
<dbReference type="AlphaFoldDB" id="A0AAV3WF92"/>
<dbReference type="InterPro" id="IPR006076">
    <property type="entry name" value="FAD-dep_OxRdtase"/>
</dbReference>
<keyword evidence="2" id="KW-0560">Oxidoreductase</keyword>
<sequence>MCHVVVIGAGITGVTTAYELSQLGYHVTVVDRHLFPAMETSFANGGQLSACNAEVWNQKSTVLKGMKWMSQKSAPLLLNPAFSVHKYAWLMEFLGNIKHYEANTHETVRLALLARKRLFEIADKESIDFNLEKRGILHFYHNKQDYDVAIRVNDLLNKGGLERCGVSNEEIKQIEPTLTGDYYAGFYCEGDATGDIHKYTIGLAEVTKKLGVKYRFGMDVTDIEHLTSGVEVKLQPSSENVELLPNEVEMLAADAVVVCAGVGSYQLAELVQERVNVYPVKGYSITVMLNDEESQQNAPWVSLLDESAKIVTSRLGKDRFRVAGTAEFNGYNRDIRADRIQPLVDWTNRNFKVSTEHAVPWAGLRPMMPNMMPVVRRGKLERVFFNTGHGHLGWTLSAATAAMISQEVATAYPV</sequence>
<reference evidence="4 5" key="1">
    <citation type="submission" date="2019-07" db="EMBL/GenBank/DDBJ databases">
        <title>Whole genome shotgun sequence of Acinetobacter johnsonii NBRC 102197.</title>
        <authorList>
            <person name="Hosoyama A."/>
            <person name="Uohara A."/>
            <person name="Ohji S."/>
            <person name="Ichikawa N."/>
        </authorList>
    </citation>
    <scope>NUCLEOTIDE SEQUENCE [LARGE SCALE GENOMIC DNA]</scope>
    <source>
        <strain evidence="4 5">NBRC 102197</strain>
    </source>
</reference>
<gene>
    <name evidence="4" type="primary">dadA3</name>
    <name evidence="4" type="ORF">AJO04nite_24050</name>
</gene>
<evidence type="ECO:0000256" key="2">
    <source>
        <dbReference type="ARBA" id="ARBA00023002"/>
    </source>
</evidence>
<dbReference type="Proteomes" id="UP000321274">
    <property type="component" value="Unassembled WGS sequence"/>
</dbReference>
<dbReference type="GO" id="GO:0005737">
    <property type="term" value="C:cytoplasm"/>
    <property type="evidence" value="ECO:0007669"/>
    <property type="project" value="TreeGrafter"/>
</dbReference>
<dbReference type="GO" id="GO:0055130">
    <property type="term" value="P:D-alanine catabolic process"/>
    <property type="evidence" value="ECO:0007669"/>
    <property type="project" value="TreeGrafter"/>
</dbReference>
<dbReference type="EMBL" id="BJUJ01000082">
    <property type="protein sequence ID" value="GEK45147.1"/>
    <property type="molecule type" value="Genomic_DNA"/>
</dbReference>
<dbReference type="PANTHER" id="PTHR13847">
    <property type="entry name" value="SARCOSINE DEHYDROGENASE-RELATED"/>
    <property type="match status" value="1"/>
</dbReference>
<comment type="similarity">
    <text evidence="1">Belongs to the DadA oxidoreductase family.</text>
</comment>
<evidence type="ECO:0000256" key="1">
    <source>
        <dbReference type="ARBA" id="ARBA00009410"/>
    </source>
</evidence>
<evidence type="ECO:0000313" key="5">
    <source>
        <dbReference type="Proteomes" id="UP000321274"/>
    </source>
</evidence>
<feature type="domain" description="FAD dependent oxidoreductase" evidence="3">
    <location>
        <begin position="3"/>
        <end position="406"/>
    </location>
</feature>
<dbReference type="GO" id="GO:0005886">
    <property type="term" value="C:plasma membrane"/>
    <property type="evidence" value="ECO:0007669"/>
    <property type="project" value="TreeGrafter"/>
</dbReference>
<dbReference type="RefSeq" id="WP_114837724.1">
    <property type="nucleotide sequence ID" value="NZ_BJUJ01000082.1"/>
</dbReference>
<organism evidence="4 5">
    <name type="scientific">Acinetobacter johnsonii</name>
    <dbReference type="NCBI Taxonomy" id="40214"/>
    <lineage>
        <taxon>Bacteria</taxon>
        <taxon>Pseudomonadati</taxon>
        <taxon>Pseudomonadota</taxon>
        <taxon>Gammaproteobacteria</taxon>
        <taxon>Moraxellales</taxon>
        <taxon>Moraxellaceae</taxon>
        <taxon>Acinetobacter</taxon>
    </lineage>
</organism>
<proteinExistence type="inferred from homology"/>
<dbReference type="Gene3D" id="3.50.50.60">
    <property type="entry name" value="FAD/NAD(P)-binding domain"/>
    <property type="match status" value="2"/>
</dbReference>
<dbReference type="GO" id="GO:0008718">
    <property type="term" value="F:D-amino-acid dehydrogenase activity"/>
    <property type="evidence" value="ECO:0007669"/>
    <property type="project" value="TreeGrafter"/>
</dbReference>
<dbReference type="PANTHER" id="PTHR13847:SF280">
    <property type="entry name" value="D-AMINO ACID DEHYDROGENASE"/>
    <property type="match status" value="1"/>
</dbReference>
<dbReference type="Gene3D" id="3.30.9.10">
    <property type="entry name" value="D-Amino Acid Oxidase, subunit A, domain 2"/>
    <property type="match status" value="1"/>
</dbReference>
<dbReference type="InterPro" id="IPR036188">
    <property type="entry name" value="FAD/NAD-bd_sf"/>
</dbReference>